<protein>
    <recommendedName>
        <fullName evidence="3">F-box domain-containing protein</fullName>
    </recommendedName>
</protein>
<dbReference type="InterPro" id="IPR032675">
    <property type="entry name" value="LRR_dom_sf"/>
</dbReference>
<evidence type="ECO:0000313" key="2">
    <source>
        <dbReference type="Proteomes" id="UP000054007"/>
    </source>
</evidence>
<dbReference type="STRING" id="1314674.A0A0D7BP36"/>
<dbReference type="SUPFAM" id="SSF52047">
    <property type="entry name" value="RNI-like"/>
    <property type="match status" value="1"/>
</dbReference>
<dbReference type="OrthoDB" id="3229088at2759"/>
<name>A0A0D7BP36_9AGAR</name>
<accession>A0A0D7BP36</accession>
<evidence type="ECO:0000313" key="1">
    <source>
        <dbReference type="EMBL" id="KIY72308.1"/>
    </source>
</evidence>
<dbReference type="Gene3D" id="3.80.10.10">
    <property type="entry name" value="Ribonuclease Inhibitor"/>
    <property type="match status" value="1"/>
</dbReference>
<dbReference type="AlphaFoldDB" id="A0A0D7BP36"/>
<sequence>MESKATIDQIMAVALLPAYAFHPTLHPMLEPALHQPFQTFLRYPWSFRPSETPFLCNTVQEFIFGLEIAIDEIENHAASIRPSTPVSEEYLHHLASQRDECSSLVCKYRSFFTLIDKLPNDVLLEIFRFLFGNQISSWTMICDDLCDTPWTLAASTDRWQSFSIRLRDKEEDFDCFEFPRSMPQLQRLNIRVHCERKKFNLSTYIQLFVDCPRLEYFKIRARSEEWTQHYDSGWDDFFRFDVETVNFPWTQLTQLDIDVPITIRDYLKILRACSHLQTLALGEPYCVTMDDTEAIQPVSLPFLTSLDAIQSTPNMLSKLRCERLVELSSWFWLSHPRGLLSSLLEHSPLSALRVLRIVTVTDPSEDLGDLDSLDAITSLESLEVIEIELSCDSLCAVVQKLVALAPKLLHLKSIFLCEPDTEYDSSKEAGERVLELSEIAAVVDNVRVLVDALWNMEDRKLQCFGFILGGTQAERRECFSEVPMLSRLHRTPLLKRLAAYPELKIELWISQA</sequence>
<keyword evidence="2" id="KW-1185">Reference proteome</keyword>
<evidence type="ECO:0008006" key="3">
    <source>
        <dbReference type="Google" id="ProtNLM"/>
    </source>
</evidence>
<proteinExistence type="predicted"/>
<reference evidence="1 2" key="1">
    <citation type="journal article" date="2015" name="Fungal Genet. Biol.">
        <title>Evolution of novel wood decay mechanisms in Agaricales revealed by the genome sequences of Fistulina hepatica and Cylindrobasidium torrendii.</title>
        <authorList>
            <person name="Floudas D."/>
            <person name="Held B.W."/>
            <person name="Riley R."/>
            <person name="Nagy L.G."/>
            <person name="Koehler G."/>
            <person name="Ransdell A.S."/>
            <person name="Younus H."/>
            <person name="Chow J."/>
            <person name="Chiniquy J."/>
            <person name="Lipzen A."/>
            <person name="Tritt A."/>
            <person name="Sun H."/>
            <person name="Haridas S."/>
            <person name="LaButti K."/>
            <person name="Ohm R.A."/>
            <person name="Kues U."/>
            <person name="Blanchette R.A."/>
            <person name="Grigoriev I.V."/>
            <person name="Minto R.E."/>
            <person name="Hibbett D.S."/>
        </authorList>
    </citation>
    <scope>NUCLEOTIDE SEQUENCE [LARGE SCALE GENOMIC DNA]</scope>
    <source>
        <strain evidence="1 2">FP15055 ss-10</strain>
    </source>
</reference>
<dbReference type="EMBL" id="KN880445">
    <property type="protein sequence ID" value="KIY72308.1"/>
    <property type="molecule type" value="Genomic_DNA"/>
</dbReference>
<dbReference type="Proteomes" id="UP000054007">
    <property type="component" value="Unassembled WGS sequence"/>
</dbReference>
<organism evidence="1 2">
    <name type="scientific">Cylindrobasidium torrendii FP15055 ss-10</name>
    <dbReference type="NCBI Taxonomy" id="1314674"/>
    <lineage>
        <taxon>Eukaryota</taxon>
        <taxon>Fungi</taxon>
        <taxon>Dikarya</taxon>
        <taxon>Basidiomycota</taxon>
        <taxon>Agaricomycotina</taxon>
        <taxon>Agaricomycetes</taxon>
        <taxon>Agaricomycetidae</taxon>
        <taxon>Agaricales</taxon>
        <taxon>Marasmiineae</taxon>
        <taxon>Physalacriaceae</taxon>
        <taxon>Cylindrobasidium</taxon>
    </lineage>
</organism>
<gene>
    <name evidence="1" type="ORF">CYLTODRAFT_465120</name>
</gene>